<protein>
    <recommendedName>
        <fullName evidence="2">Phosphatidate phosphatase APP1 catalytic domain-containing protein</fullName>
    </recommendedName>
</protein>
<comment type="caution">
    <text evidence="3">The sequence shown here is derived from an EMBL/GenBank/DDBJ whole genome shotgun (WGS) entry which is preliminary data.</text>
</comment>
<organism evidence="3 4">
    <name type="scientific">Tricholomella constricta</name>
    <dbReference type="NCBI Taxonomy" id="117010"/>
    <lineage>
        <taxon>Eukaryota</taxon>
        <taxon>Fungi</taxon>
        <taxon>Dikarya</taxon>
        <taxon>Basidiomycota</taxon>
        <taxon>Agaricomycotina</taxon>
        <taxon>Agaricomycetes</taxon>
        <taxon>Agaricomycetidae</taxon>
        <taxon>Agaricales</taxon>
        <taxon>Tricholomatineae</taxon>
        <taxon>Lyophyllaceae</taxon>
        <taxon>Tricholomella</taxon>
    </lineage>
</organism>
<reference evidence="3 4" key="1">
    <citation type="journal article" date="2020" name="ISME J.">
        <title>Uncovering the hidden diversity of litter-decomposition mechanisms in mushroom-forming fungi.</title>
        <authorList>
            <person name="Floudas D."/>
            <person name="Bentzer J."/>
            <person name="Ahren D."/>
            <person name="Johansson T."/>
            <person name="Persson P."/>
            <person name="Tunlid A."/>
        </authorList>
    </citation>
    <scope>NUCLEOTIDE SEQUENCE [LARGE SCALE GENOMIC DNA]</scope>
    <source>
        <strain evidence="3 4">CBS 661.87</strain>
    </source>
</reference>
<dbReference type="PANTHER" id="PTHR28208">
    <property type="entry name" value="PHOSPHATIDATE PHOSPHATASE APP1"/>
    <property type="match status" value="1"/>
</dbReference>
<feature type="region of interest" description="Disordered" evidence="1">
    <location>
        <begin position="646"/>
        <end position="680"/>
    </location>
</feature>
<evidence type="ECO:0000259" key="2">
    <source>
        <dbReference type="Pfam" id="PF09949"/>
    </source>
</evidence>
<dbReference type="GO" id="GO:0008195">
    <property type="term" value="F:phosphatidate phosphatase activity"/>
    <property type="evidence" value="ECO:0007669"/>
    <property type="project" value="InterPro"/>
</dbReference>
<feature type="compositionally biased region" description="Low complexity" evidence="1">
    <location>
        <begin position="650"/>
        <end position="673"/>
    </location>
</feature>
<keyword evidence="4" id="KW-1185">Reference proteome</keyword>
<feature type="region of interest" description="Disordered" evidence="1">
    <location>
        <begin position="536"/>
        <end position="623"/>
    </location>
</feature>
<dbReference type="Proteomes" id="UP000565441">
    <property type="component" value="Unassembled WGS sequence"/>
</dbReference>
<accession>A0A8H5HN94</accession>
<feature type="domain" description="Phosphatidate phosphatase APP1 catalytic" evidence="2">
    <location>
        <begin position="377"/>
        <end position="528"/>
    </location>
</feature>
<feature type="region of interest" description="Disordered" evidence="1">
    <location>
        <begin position="260"/>
        <end position="282"/>
    </location>
</feature>
<feature type="region of interest" description="Disordered" evidence="1">
    <location>
        <begin position="188"/>
        <end position="219"/>
    </location>
</feature>
<evidence type="ECO:0000313" key="3">
    <source>
        <dbReference type="EMBL" id="KAF5386239.1"/>
    </source>
</evidence>
<dbReference type="OrthoDB" id="2117591at2759"/>
<gene>
    <name evidence="3" type="ORF">D9615_002187</name>
</gene>
<dbReference type="EMBL" id="JAACJP010000003">
    <property type="protein sequence ID" value="KAF5386239.1"/>
    <property type="molecule type" value="Genomic_DNA"/>
</dbReference>
<evidence type="ECO:0000256" key="1">
    <source>
        <dbReference type="SAM" id="MobiDB-lite"/>
    </source>
</evidence>
<dbReference type="InterPro" id="IPR052935">
    <property type="entry name" value="Mg2+_PAP"/>
</dbReference>
<evidence type="ECO:0000313" key="4">
    <source>
        <dbReference type="Proteomes" id="UP000565441"/>
    </source>
</evidence>
<feature type="compositionally biased region" description="Polar residues" evidence="1">
    <location>
        <begin position="352"/>
        <end position="361"/>
    </location>
</feature>
<name>A0A8H5HN94_9AGAR</name>
<feature type="compositionally biased region" description="Low complexity" evidence="1">
    <location>
        <begin position="580"/>
        <end position="600"/>
    </location>
</feature>
<feature type="compositionally biased region" description="Low complexity" evidence="1">
    <location>
        <begin position="193"/>
        <end position="204"/>
    </location>
</feature>
<dbReference type="Pfam" id="PF09949">
    <property type="entry name" value="APP1_cat"/>
    <property type="match status" value="1"/>
</dbReference>
<sequence>MMSEDMPSWRYLTSASSRITTFRDYLHGSHARNAIRGPRNAPPHPEDQRQSWRAWAGQKMRLARGTSDGLGPGTETINLFPGWAVRRYRQVEDKDREGEFEVEVFVSGFAISHRSAESASRSQRAFIRLAKGFASLPKITADALEPNPEPLVRLTPSTEELLAQKKLPPRPTEITEEYEIDALERHFQRANARRSPGSSRSSSVDSDERTPDIPIPEPVVRNPVTALSADALRKLHTNLESRLQPFWSSAIASRTIRLHLSASPHNPPSPNGRNDSDNADYGPVAQQDVVTAADGSFQARFVVKWEDLCQHPGTLHIAFGDHCEEHNLLIVAQLLSPPASPSSSSLDLETPRQPQVSQTKRVSTTAMMHISITHSPIRVISDIDDTVKLSNVLSGARSVFHNVFVKDLEDNIIPGMGEWYTAMWSHGVRFHYVSNGPFALLPVLSEFFQISQLPPGSIKLKSYAGRSIFNGLLSAPAARKRAGVVEVLDAFPESRFFLIGDTGEQDLELYADLARERPRQVLAVLVRDVETGDPIDDPTGWKAIGAAGTRGPRANSFGLRGSVDDTPRPRRTLSDLLTGKSSPVSTPKTSSPLSSRDSSSTGGDYFTRSPLSAEPEPMPNTAPAVSALLNANHEALNLRTTLVSAGPRLTNSSDSSTLSKSSVSSTSSQPSRMSEAERKRHTLQMRVYVARTQMPGHVPLRVFRDPAECVEVEEIFNKDQQES</sequence>
<proteinExistence type="predicted"/>
<dbReference type="AlphaFoldDB" id="A0A8H5HN94"/>
<dbReference type="PANTHER" id="PTHR28208:SF3">
    <property type="entry name" value="PHOSPHATIDATE PHOSPHATASE APP1"/>
    <property type="match status" value="1"/>
</dbReference>
<feature type="region of interest" description="Disordered" evidence="1">
    <location>
        <begin position="341"/>
        <end position="361"/>
    </location>
</feature>
<dbReference type="InterPro" id="IPR019236">
    <property type="entry name" value="APP1_cat"/>
</dbReference>
<dbReference type="GO" id="GO:0030479">
    <property type="term" value="C:actin cortical patch"/>
    <property type="evidence" value="ECO:0007669"/>
    <property type="project" value="TreeGrafter"/>
</dbReference>